<dbReference type="EMBL" id="ASHM01095347">
    <property type="protein sequence ID" value="PNX65304.1"/>
    <property type="molecule type" value="Genomic_DNA"/>
</dbReference>
<protein>
    <submittedName>
        <fullName evidence="1">Uncharacterized protein</fullName>
    </submittedName>
</protein>
<evidence type="ECO:0000313" key="1">
    <source>
        <dbReference type="EMBL" id="PNX65304.1"/>
    </source>
</evidence>
<reference evidence="1 2" key="2">
    <citation type="journal article" date="2017" name="Front. Plant Sci.">
        <title>Gene Classification and Mining of Molecular Markers Useful in Red Clover (Trifolium pratense) Breeding.</title>
        <authorList>
            <person name="Istvanek J."/>
            <person name="Dluhosova J."/>
            <person name="Dluhos P."/>
            <person name="Patkova L."/>
            <person name="Nedelnik J."/>
            <person name="Repkova J."/>
        </authorList>
    </citation>
    <scope>NUCLEOTIDE SEQUENCE [LARGE SCALE GENOMIC DNA]</scope>
    <source>
        <strain evidence="2">cv. Tatra</strain>
        <tissue evidence="1">Young leaves</tissue>
    </source>
</reference>
<gene>
    <name evidence="1" type="ORF">L195_g054472</name>
</gene>
<dbReference type="AlphaFoldDB" id="A0A2K3KG81"/>
<reference evidence="1 2" key="1">
    <citation type="journal article" date="2014" name="Am. J. Bot.">
        <title>Genome assembly and annotation for red clover (Trifolium pratense; Fabaceae).</title>
        <authorList>
            <person name="Istvanek J."/>
            <person name="Jaros M."/>
            <person name="Krenek A."/>
            <person name="Repkova J."/>
        </authorList>
    </citation>
    <scope>NUCLEOTIDE SEQUENCE [LARGE SCALE GENOMIC DNA]</scope>
    <source>
        <strain evidence="2">cv. Tatra</strain>
        <tissue evidence="1">Young leaves</tissue>
    </source>
</reference>
<proteinExistence type="predicted"/>
<comment type="caution">
    <text evidence="1">The sequence shown here is derived from an EMBL/GenBank/DDBJ whole genome shotgun (WGS) entry which is preliminary data.</text>
</comment>
<dbReference type="Proteomes" id="UP000236291">
    <property type="component" value="Unassembled WGS sequence"/>
</dbReference>
<evidence type="ECO:0000313" key="2">
    <source>
        <dbReference type="Proteomes" id="UP000236291"/>
    </source>
</evidence>
<accession>A0A2K3KG81</accession>
<sequence length="34" mass="3961">MLMGVTLADERRQLGADILWHKALDQSRAMFRVM</sequence>
<organism evidence="1 2">
    <name type="scientific">Trifolium pratense</name>
    <name type="common">Red clover</name>
    <dbReference type="NCBI Taxonomy" id="57577"/>
    <lineage>
        <taxon>Eukaryota</taxon>
        <taxon>Viridiplantae</taxon>
        <taxon>Streptophyta</taxon>
        <taxon>Embryophyta</taxon>
        <taxon>Tracheophyta</taxon>
        <taxon>Spermatophyta</taxon>
        <taxon>Magnoliopsida</taxon>
        <taxon>eudicotyledons</taxon>
        <taxon>Gunneridae</taxon>
        <taxon>Pentapetalae</taxon>
        <taxon>rosids</taxon>
        <taxon>fabids</taxon>
        <taxon>Fabales</taxon>
        <taxon>Fabaceae</taxon>
        <taxon>Papilionoideae</taxon>
        <taxon>50 kb inversion clade</taxon>
        <taxon>NPAAA clade</taxon>
        <taxon>Hologalegina</taxon>
        <taxon>IRL clade</taxon>
        <taxon>Trifolieae</taxon>
        <taxon>Trifolium</taxon>
    </lineage>
</organism>
<name>A0A2K3KG81_TRIPR</name>